<protein>
    <recommendedName>
        <fullName evidence="4">Porin</fullName>
    </recommendedName>
</protein>
<dbReference type="OrthoDB" id="103154at2"/>
<accession>A0A1V9E9Q2</accession>
<dbReference type="EMBL" id="LVXG01000056">
    <property type="protein sequence ID" value="OQP42857.1"/>
    <property type="molecule type" value="Genomic_DNA"/>
</dbReference>
<dbReference type="AlphaFoldDB" id="A0A1V9E9Q2"/>
<evidence type="ECO:0000313" key="3">
    <source>
        <dbReference type="Proteomes" id="UP000192610"/>
    </source>
</evidence>
<reference evidence="3" key="1">
    <citation type="submission" date="2016-04" db="EMBL/GenBank/DDBJ databases">
        <authorList>
            <person name="Chen L."/>
            <person name="Zhuang W."/>
            <person name="Wang G."/>
        </authorList>
    </citation>
    <scope>NUCLEOTIDE SEQUENCE [LARGE SCALE GENOMIC DNA]</scope>
    <source>
        <strain evidence="3">17621</strain>
    </source>
</reference>
<comment type="caution">
    <text evidence="2">The sequence shown here is derived from an EMBL/GenBank/DDBJ whole genome shotgun (WGS) entry which is preliminary data.</text>
</comment>
<feature type="chain" id="PRO_5010718887" description="Porin" evidence="1">
    <location>
        <begin position="19"/>
        <end position="362"/>
    </location>
</feature>
<dbReference type="SUPFAM" id="SSF56935">
    <property type="entry name" value="Porins"/>
    <property type="match status" value="1"/>
</dbReference>
<evidence type="ECO:0008006" key="4">
    <source>
        <dbReference type="Google" id="ProtNLM"/>
    </source>
</evidence>
<organism evidence="2 3">
    <name type="scientific">Niastella yeongjuensis</name>
    <dbReference type="NCBI Taxonomy" id="354355"/>
    <lineage>
        <taxon>Bacteria</taxon>
        <taxon>Pseudomonadati</taxon>
        <taxon>Bacteroidota</taxon>
        <taxon>Chitinophagia</taxon>
        <taxon>Chitinophagales</taxon>
        <taxon>Chitinophagaceae</taxon>
        <taxon>Niastella</taxon>
    </lineage>
</organism>
<dbReference type="STRING" id="354355.SAMN05660816_03051"/>
<dbReference type="RefSeq" id="WP_081203273.1">
    <property type="nucleotide sequence ID" value="NZ_FOCZ01000005.1"/>
</dbReference>
<keyword evidence="3" id="KW-1185">Reference proteome</keyword>
<keyword evidence="1" id="KW-0732">Signal</keyword>
<sequence length="362" mass="40529">MKRILNGLALLLATAGMAQDTVKNENKGQVTFSGYVEGYYSYDFAKPKDNNRPGFIYSHNRSNEFNVNLAFVKGNYTADRIRANVAVAIGTYMNANYAAEPGVLKNIYEANVGYKLSRTKNLWFDIGIMSSHIGFESAISKDCWTVTRSLPADNSPYYESGAKLTYTTNNNKWLFSAMALNGWQRIQRVAGNSLMSWGTQVQFRPTDKIMLNYSTFLGTDKPDSARLWRYFHNLYGVFELSDKFGLTLGFDIGQEQAEKGGRRLNTWYTPVAILQYVPVDKWAIAIRGEYYSDEHGVIFSTGTPNGFKTAGCSANVDYLPEKNIALRLEGRMLSSKDEIFLKSNESTTGINSAITFSAAVSF</sequence>
<name>A0A1V9E9Q2_9BACT</name>
<evidence type="ECO:0000256" key="1">
    <source>
        <dbReference type="SAM" id="SignalP"/>
    </source>
</evidence>
<dbReference type="Pfam" id="PF07642">
    <property type="entry name" value="BBP2"/>
    <property type="match status" value="1"/>
</dbReference>
<feature type="signal peptide" evidence="1">
    <location>
        <begin position="1"/>
        <end position="18"/>
    </location>
</feature>
<dbReference type="InterPro" id="IPR011486">
    <property type="entry name" value="BBP2"/>
</dbReference>
<proteinExistence type="predicted"/>
<dbReference type="Proteomes" id="UP000192610">
    <property type="component" value="Unassembled WGS sequence"/>
</dbReference>
<gene>
    <name evidence="2" type="ORF">A4H97_11925</name>
</gene>
<evidence type="ECO:0000313" key="2">
    <source>
        <dbReference type="EMBL" id="OQP42857.1"/>
    </source>
</evidence>